<evidence type="ECO:0000256" key="9">
    <source>
        <dbReference type="PROSITE-ProRule" id="PRU00282"/>
    </source>
</evidence>
<evidence type="ECO:0000256" key="12">
    <source>
        <dbReference type="SAM" id="SignalP"/>
    </source>
</evidence>
<evidence type="ECO:0000256" key="11">
    <source>
        <dbReference type="SAM" id="MobiDB-lite"/>
    </source>
</evidence>
<keyword evidence="3 9" id="KW-0812">Transmembrane</keyword>
<accession>A0AAD7V5R6</accession>
<evidence type="ECO:0000313" key="14">
    <source>
        <dbReference type="Proteomes" id="UP001234581"/>
    </source>
</evidence>
<keyword evidence="4" id="KW-0677">Repeat</keyword>
<proteinExistence type="inferred from homology"/>
<evidence type="ECO:0000256" key="7">
    <source>
        <dbReference type="ARBA" id="ARBA00023128"/>
    </source>
</evidence>
<protein>
    <recommendedName>
        <fullName evidence="15">Mitochondrial carrier</fullName>
    </recommendedName>
</protein>
<dbReference type="PANTHER" id="PTHR21252:SF2">
    <property type="entry name" value="MITOCHONDRIAL OUTER MEMBRANE PROTEIN SLC25A46"/>
    <property type="match status" value="1"/>
</dbReference>
<evidence type="ECO:0000256" key="4">
    <source>
        <dbReference type="ARBA" id="ARBA00022737"/>
    </source>
</evidence>
<keyword evidence="12" id="KW-0732">Signal</keyword>
<comment type="caution">
    <text evidence="13">The sequence shown here is derived from an EMBL/GenBank/DDBJ whole genome shotgun (WGS) entry which is preliminary data.</text>
</comment>
<dbReference type="RefSeq" id="XP_058343683.1">
    <property type="nucleotide sequence ID" value="XM_058485536.1"/>
</dbReference>
<evidence type="ECO:0000256" key="2">
    <source>
        <dbReference type="ARBA" id="ARBA00022448"/>
    </source>
</evidence>
<keyword evidence="2 10" id="KW-0813">Transport</keyword>
<dbReference type="InterPro" id="IPR018108">
    <property type="entry name" value="MCP_transmembrane"/>
</dbReference>
<name>A0AAD7V5R6_9FUNG</name>
<comment type="similarity">
    <text evidence="10">Belongs to the mitochondrial carrier (TC 2.A.29) family.</text>
</comment>
<dbReference type="InterPro" id="IPR039158">
    <property type="entry name" value="SLC25A46"/>
</dbReference>
<dbReference type="Proteomes" id="UP001234581">
    <property type="component" value="Unassembled WGS sequence"/>
</dbReference>
<reference evidence="13 14" key="1">
    <citation type="submission" date="2023-03" db="EMBL/GenBank/DDBJ databases">
        <title>Genome sequence of Lichtheimia ornata CBS 291.66.</title>
        <authorList>
            <person name="Mohabir J.T."/>
            <person name="Shea T.P."/>
            <person name="Kurbessoian T."/>
            <person name="Berby B."/>
            <person name="Fontaine J."/>
            <person name="Livny J."/>
            <person name="Gnirke A."/>
            <person name="Stajich J.E."/>
            <person name="Cuomo C.A."/>
        </authorList>
    </citation>
    <scope>NUCLEOTIDE SEQUENCE [LARGE SCALE GENOMIC DNA]</scope>
    <source>
        <strain evidence="13">CBS 291.66</strain>
    </source>
</reference>
<dbReference type="GO" id="GO:0090149">
    <property type="term" value="P:mitochondrial membrane fission"/>
    <property type="evidence" value="ECO:0007669"/>
    <property type="project" value="InterPro"/>
</dbReference>
<evidence type="ECO:0000256" key="8">
    <source>
        <dbReference type="ARBA" id="ARBA00023136"/>
    </source>
</evidence>
<dbReference type="PROSITE" id="PS50920">
    <property type="entry name" value="SOLCAR"/>
    <property type="match status" value="1"/>
</dbReference>
<dbReference type="EMBL" id="JARTCD010000022">
    <property type="protein sequence ID" value="KAJ8658770.1"/>
    <property type="molecule type" value="Genomic_DNA"/>
</dbReference>
<dbReference type="SUPFAM" id="SSF103506">
    <property type="entry name" value="Mitochondrial carrier"/>
    <property type="match status" value="1"/>
</dbReference>
<feature type="chain" id="PRO_5041973618" description="Mitochondrial carrier" evidence="12">
    <location>
        <begin position="16"/>
        <end position="468"/>
    </location>
</feature>
<evidence type="ECO:0000256" key="3">
    <source>
        <dbReference type="ARBA" id="ARBA00022692"/>
    </source>
</evidence>
<keyword evidence="7" id="KW-0496">Mitochondrion</keyword>
<feature type="repeat" description="Solcar" evidence="9">
    <location>
        <begin position="347"/>
        <end position="439"/>
    </location>
</feature>
<dbReference type="InterPro" id="IPR023395">
    <property type="entry name" value="MCP_dom_sf"/>
</dbReference>
<dbReference type="GeneID" id="83212908"/>
<keyword evidence="6" id="KW-1133">Transmembrane helix</keyword>
<dbReference type="Gene3D" id="1.50.40.10">
    <property type="entry name" value="Mitochondrial carrier domain"/>
    <property type="match status" value="1"/>
</dbReference>
<dbReference type="Pfam" id="PF00153">
    <property type="entry name" value="Mito_carr"/>
    <property type="match status" value="1"/>
</dbReference>
<evidence type="ECO:0000256" key="10">
    <source>
        <dbReference type="RuleBase" id="RU000488"/>
    </source>
</evidence>
<feature type="signal peptide" evidence="12">
    <location>
        <begin position="1"/>
        <end position="15"/>
    </location>
</feature>
<evidence type="ECO:0008006" key="15">
    <source>
        <dbReference type="Google" id="ProtNLM"/>
    </source>
</evidence>
<feature type="region of interest" description="Disordered" evidence="11">
    <location>
        <begin position="265"/>
        <end position="291"/>
    </location>
</feature>
<comment type="subcellular location">
    <subcellularLocation>
        <location evidence="1">Mitochondrion outer membrane</location>
        <topology evidence="1">Multi-pass membrane protein</topology>
    </subcellularLocation>
</comment>
<gene>
    <name evidence="13" type="ORF">O0I10_005496</name>
</gene>
<dbReference type="PANTHER" id="PTHR21252">
    <property type="entry name" value="TB1 PROTEIN-RELATED"/>
    <property type="match status" value="1"/>
</dbReference>
<keyword evidence="5" id="KW-1000">Mitochondrion outer membrane</keyword>
<organism evidence="13 14">
    <name type="scientific">Lichtheimia ornata</name>
    <dbReference type="NCBI Taxonomy" id="688661"/>
    <lineage>
        <taxon>Eukaryota</taxon>
        <taxon>Fungi</taxon>
        <taxon>Fungi incertae sedis</taxon>
        <taxon>Mucoromycota</taxon>
        <taxon>Mucoromycotina</taxon>
        <taxon>Mucoromycetes</taxon>
        <taxon>Mucorales</taxon>
        <taxon>Lichtheimiaceae</taxon>
        <taxon>Lichtheimia</taxon>
    </lineage>
</organism>
<evidence type="ECO:0000256" key="5">
    <source>
        <dbReference type="ARBA" id="ARBA00022787"/>
    </source>
</evidence>
<dbReference type="GO" id="GO:0005741">
    <property type="term" value="C:mitochondrial outer membrane"/>
    <property type="evidence" value="ECO:0007669"/>
    <property type="project" value="UniProtKB-SubCell"/>
</dbReference>
<evidence type="ECO:0000313" key="13">
    <source>
        <dbReference type="EMBL" id="KAJ8658770.1"/>
    </source>
</evidence>
<dbReference type="AlphaFoldDB" id="A0AAD7V5R6"/>
<sequence>MTLTAYLSLLSLGSSIQLRSNDDEDEQEEQIARLQRREKEMLQAQHSVITAISQHSASSDMREFTENLAGGVLTVSSMVSNYTLCFPVVVARHRLQAFPARRAWRRDTPVYFARRFWGTYQRQGLGRLYTGFGLGLLAQAITTIYDAMLSGLIGLLSQDPDISWTRQLFLTAANTCLGWGVHIPLYPLYRNALIVRVQLAGTHQPIKGIKDFALSYKHDLKRFLSPLSGPLPLISVFLPSCLLHVVTEKLLLFLYKRILPIATSSPNHHRHKSSTRSSNRTHQRAARSRRQAAIIETDSGTRIATTGGSNFMVVPEPGSEMERQLLTRQQQQQQHRHHNQAEMTVLRTFYPEVVCGIVSSLIVRIVSYPLDTVLFRLMLQDSGIQPNQTHYTGFFSCVRHIWYNEGGWRAFFPGWGGGVMEIVMSYLVLEGSWLAYRFVDWKIQGYPEYEPRSVRKVRDIRERMGLPV</sequence>
<keyword evidence="8 9" id="KW-0472">Membrane</keyword>
<feature type="compositionally biased region" description="Basic residues" evidence="11">
    <location>
        <begin position="267"/>
        <end position="290"/>
    </location>
</feature>
<evidence type="ECO:0000256" key="6">
    <source>
        <dbReference type="ARBA" id="ARBA00022989"/>
    </source>
</evidence>
<keyword evidence="14" id="KW-1185">Reference proteome</keyword>
<evidence type="ECO:0000256" key="1">
    <source>
        <dbReference type="ARBA" id="ARBA00004374"/>
    </source>
</evidence>